<dbReference type="NCBIfam" id="NF009855">
    <property type="entry name" value="PRK13321.1"/>
    <property type="match status" value="1"/>
</dbReference>
<keyword evidence="9 16" id="KW-0547">Nucleotide-binding</keyword>
<comment type="subunit">
    <text evidence="5 16">Homodimer.</text>
</comment>
<dbReference type="GO" id="GO:0005737">
    <property type="term" value="C:cytoplasm"/>
    <property type="evidence" value="ECO:0007669"/>
    <property type="project" value="UniProtKB-SubCell"/>
</dbReference>
<evidence type="ECO:0000256" key="12">
    <source>
        <dbReference type="ARBA" id="ARBA00022958"/>
    </source>
</evidence>
<dbReference type="Pfam" id="PF03309">
    <property type="entry name" value="Pan_kinase"/>
    <property type="match status" value="1"/>
</dbReference>
<evidence type="ECO:0000256" key="7">
    <source>
        <dbReference type="ARBA" id="ARBA00022490"/>
    </source>
</evidence>
<keyword evidence="7 16" id="KW-0963">Cytoplasm</keyword>
<evidence type="ECO:0000256" key="3">
    <source>
        <dbReference type="ARBA" id="ARBA00004496"/>
    </source>
</evidence>
<sequence length="263" mass="29229">MLLCLDVGNTHILCGVFIKDELILRFRYATPLLGTADQFGIFLINILKLNRLDPLKINAISIASVVPNYDYTLRHTFFQYFKNADYFMLQPGVKTGLNIRCKSPNEVGADRIANAIGAIAAFPKIALILVDMGTATTLCAISADRNYLGGAILPGLRLCMETLKNNTAKLMAVDIEIPSTVMGRTTRESIQSGLYYGHLGALKEIISGFKREVFPHQIVKVIGTGGFSQLYEKTHLFDTIIPDLVLQGLRRAYEYSCLEFKKN</sequence>
<evidence type="ECO:0000256" key="8">
    <source>
        <dbReference type="ARBA" id="ARBA00022679"/>
    </source>
</evidence>
<evidence type="ECO:0000256" key="5">
    <source>
        <dbReference type="ARBA" id="ARBA00011738"/>
    </source>
</evidence>
<dbReference type="eggNOG" id="COG1521">
    <property type="taxonomic scope" value="Bacteria"/>
</dbReference>
<reference evidence="17" key="2">
    <citation type="submission" date="2007-10" db="EMBL/GenBank/DDBJ databases">
        <authorList>
            <person name="Myers G.S."/>
        </authorList>
    </citation>
    <scope>NUCLEOTIDE SEQUENCE [LARGE SCALE GENOMIC DNA]</scope>
</reference>
<dbReference type="GO" id="GO:0004594">
    <property type="term" value="F:pantothenate kinase activity"/>
    <property type="evidence" value="ECO:0007669"/>
    <property type="project" value="UniProtKB-UniRule"/>
</dbReference>
<comment type="pathway">
    <text evidence="4 16">Cofactor biosynthesis; coenzyme A biosynthesis; CoA from (R)-pantothenate: step 1/5.</text>
</comment>
<evidence type="ECO:0000256" key="15">
    <source>
        <dbReference type="ARBA" id="ARBA00040883"/>
    </source>
</evidence>
<comment type="caution">
    <text evidence="16">Lacks conserved residue(s) required for the propagation of feature annotation.</text>
</comment>
<proteinExistence type="inferred from homology"/>
<dbReference type="CDD" id="cd24015">
    <property type="entry name" value="ASKHA_NBD_PanK-III"/>
    <property type="match status" value="1"/>
</dbReference>
<dbReference type="NCBIfam" id="TIGR00671">
    <property type="entry name" value="baf"/>
    <property type="match status" value="1"/>
</dbReference>
<dbReference type="GO" id="GO:0046872">
    <property type="term" value="F:metal ion binding"/>
    <property type="evidence" value="ECO:0007669"/>
    <property type="project" value="UniProtKB-KW"/>
</dbReference>
<feature type="binding site" evidence="16">
    <location>
        <begin position="108"/>
        <end position="111"/>
    </location>
    <ligand>
        <name>substrate</name>
    </ligand>
</feature>
<evidence type="ECO:0000256" key="10">
    <source>
        <dbReference type="ARBA" id="ARBA00022777"/>
    </source>
</evidence>
<feature type="binding site" evidence="16">
    <location>
        <position position="134"/>
    </location>
    <ligand>
        <name>ATP</name>
        <dbReference type="ChEBI" id="CHEBI:30616"/>
    </ligand>
</feature>
<keyword evidence="16" id="KW-0479">Metal-binding</keyword>
<comment type="cofactor">
    <cofactor evidence="2">
        <name>K(+)</name>
        <dbReference type="ChEBI" id="CHEBI:29103"/>
    </cofactor>
</comment>
<dbReference type="SUPFAM" id="SSF53067">
    <property type="entry name" value="Actin-like ATPase domain"/>
    <property type="match status" value="2"/>
</dbReference>
<protein>
    <recommendedName>
        <fullName evidence="15 16">Type III pantothenate kinase</fullName>
        <ecNumber evidence="6 16">2.7.1.33</ecNumber>
    </recommendedName>
    <alternativeName>
        <fullName evidence="16">PanK-III</fullName>
    </alternativeName>
    <alternativeName>
        <fullName evidence="16">Pantothenic acid kinase</fullName>
    </alternativeName>
</protein>
<dbReference type="HAMAP" id="MF_01274">
    <property type="entry name" value="Pantothen_kinase_3"/>
    <property type="match status" value="1"/>
</dbReference>
<keyword evidence="18" id="KW-1185">Reference proteome</keyword>
<evidence type="ECO:0000313" key="17">
    <source>
        <dbReference type="EMBL" id="EDP45848.1"/>
    </source>
</evidence>
<evidence type="ECO:0000256" key="16">
    <source>
        <dbReference type="HAMAP-Rule" id="MF_01274"/>
    </source>
</evidence>
<evidence type="ECO:0000256" key="1">
    <source>
        <dbReference type="ARBA" id="ARBA00001206"/>
    </source>
</evidence>
<accession>A8PKD3</accession>
<reference evidence="17" key="1">
    <citation type="submission" date="2006-04" db="EMBL/GenBank/DDBJ databases">
        <authorList>
            <person name="Seshadri R."/>
            <person name="Federici B.A."/>
        </authorList>
    </citation>
    <scope>NUCLEOTIDE SEQUENCE [LARGE SCALE GENOMIC DNA]</scope>
</reference>
<dbReference type="OrthoDB" id="9781305at2"/>
<dbReference type="PANTHER" id="PTHR34265:SF1">
    <property type="entry name" value="TYPE III PANTOTHENATE KINASE"/>
    <property type="match status" value="1"/>
</dbReference>
<evidence type="ECO:0000256" key="14">
    <source>
        <dbReference type="ARBA" id="ARBA00038036"/>
    </source>
</evidence>
<evidence type="ECO:0000256" key="9">
    <source>
        <dbReference type="ARBA" id="ARBA00022741"/>
    </source>
</evidence>
<feature type="binding site" evidence="16">
    <location>
        <position position="186"/>
    </location>
    <ligand>
        <name>substrate</name>
    </ligand>
</feature>
<evidence type="ECO:0000256" key="6">
    <source>
        <dbReference type="ARBA" id="ARBA00012102"/>
    </source>
</evidence>
<comment type="cofactor">
    <cofactor evidence="16">
        <name>NH4(+)</name>
        <dbReference type="ChEBI" id="CHEBI:28938"/>
    </cofactor>
    <cofactor evidence="16">
        <name>K(+)</name>
        <dbReference type="ChEBI" id="CHEBI:29103"/>
    </cofactor>
    <text evidence="16">A monovalent cation. Ammonium or potassium.</text>
</comment>
<keyword evidence="8 16" id="KW-0808">Transferase</keyword>
<keyword evidence="10 16" id="KW-0418">Kinase</keyword>
<dbReference type="GO" id="GO:0015937">
    <property type="term" value="P:coenzyme A biosynthetic process"/>
    <property type="evidence" value="ECO:0007669"/>
    <property type="project" value="UniProtKB-UniRule"/>
</dbReference>
<dbReference type="AlphaFoldDB" id="A8PKD3"/>
<organism evidence="17 18">
    <name type="scientific">Rickettsiella grylli</name>
    <dbReference type="NCBI Taxonomy" id="59196"/>
    <lineage>
        <taxon>Bacteria</taxon>
        <taxon>Pseudomonadati</taxon>
        <taxon>Pseudomonadota</taxon>
        <taxon>Gammaproteobacteria</taxon>
        <taxon>Legionellales</taxon>
        <taxon>Coxiellaceae</taxon>
        <taxon>Rickettsiella</taxon>
    </lineage>
</organism>
<comment type="similarity">
    <text evidence="14 16">Belongs to the type III pantothenate kinase family.</text>
</comment>
<comment type="subcellular location">
    <subcellularLocation>
        <location evidence="3 16">Cytoplasm</location>
    </subcellularLocation>
</comment>
<dbReference type="EMBL" id="AAQJ02000001">
    <property type="protein sequence ID" value="EDP45848.1"/>
    <property type="molecule type" value="Genomic_DNA"/>
</dbReference>
<dbReference type="UniPathway" id="UPA00241">
    <property type="reaction ID" value="UER00352"/>
</dbReference>
<gene>
    <name evidence="16" type="primary">coaX</name>
    <name evidence="17" type="ORF">RICGR_0133</name>
</gene>
<feature type="active site" description="Proton acceptor" evidence="16">
    <location>
        <position position="110"/>
    </location>
</feature>
<dbReference type="PANTHER" id="PTHR34265">
    <property type="entry name" value="TYPE III PANTOTHENATE KINASE"/>
    <property type="match status" value="1"/>
</dbReference>
<comment type="catalytic activity">
    <reaction evidence="1 16">
        <text>(R)-pantothenate + ATP = (R)-4'-phosphopantothenate + ADP + H(+)</text>
        <dbReference type="Rhea" id="RHEA:16373"/>
        <dbReference type="ChEBI" id="CHEBI:10986"/>
        <dbReference type="ChEBI" id="CHEBI:15378"/>
        <dbReference type="ChEBI" id="CHEBI:29032"/>
        <dbReference type="ChEBI" id="CHEBI:30616"/>
        <dbReference type="ChEBI" id="CHEBI:456216"/>
        <dbReference type="EC" id="2.7.1.33"/>
    </reaction>
</comment>
<dbReference type="InterPro" id="IPR043129">
    <property type="entry name" value="ATPase_NBD"/>
</dbReference>
<feature type="binding site" evidence="16">
    <location>
        <position position="131"/>
    </location>
    <ligand>
        <name>K(+)</name>
        <dbReference type="ChEBI" id="CHEBI:29103"/>
    </ligand>
</feature>
<evidence type="ECO:0000256" key="2">
    <source>
        <dbReference type="ARBA" id="ARBA00001958"/>
    </source>
</evidence>
<dbReference type="RefSeq" id="WP_006034836.1">
    <property type="nucleotide sequence ID" value="NZ_AAQJ02000001.1"/>
</dbReference>
<evidence type="ECO:0000256" key="11">
    <source>
        <dbReference type="ARBA" id="ARBA00022840"/>
    </source>
</evidence>
<dbReference type="STRING" id="59196.RICGR_0133"/>
<keyword evidence="11 16" id="KW-0067">ATP-binding</keyword>
<dbReference type="GO" id="GO:0005524">
    <property type="term" value="F:ATP binding"/>
    <property type="evidence" value="ECO:0007669"/>
    <property type="project" value="UniProtKB-UniRule"/>
</dbReference>
<evidence type="ECO:0000313" key="18">
    <source>
        <dbReference type="Proteomes" id="UP000054075"/>
    </source>
</evidence>
<evidence type="ECO:0000256" key="13">
    <source>
        <dbReference type="ARBA" id="ARBA00022993"/>
    </source>
</evidence>
<feature type="binding site" evidence="16">
    <location>
        <begin position="6"/>
        <end position="13"/>
    </location>
    <ligand>
        <name>ATP</name>
        <dbReference type="ChEBI" id="CHEBI:30616"/>
    </ligand>
</feature>
<comment type="function">
    <text evidence="16">Catalyzes the phosphorylation of pantothenate (Pan), the first step in CoA biosynthesis.</text>
</comment>
<dbReference type="Proteomes" id="UP000054075">
    <property type="component" value="Unassembled WGS sequence"/>
</dbReference>
<evidence type="ECO:0000256" key="4">
    <source>
        <dbReference type="ARBA" id="ARBA00005225"/>
    </source>
</evidence>
<name>A8PKD3_9COXI</name>
<keyword evidence="13 16" id="KW-0173">Coenzyme A biosynthesis</keyword>
<dbReference type="Gene3D" id="3.30.420.40">
    <property type="match status" value="2"/>
</dbReference>
<dbReference type="EC" id="2.7.1.33" evidence="6 16"/>
<keyword evidence="12 16" id="KW-0630">Potassium</keyword>
<dbReference type="InterPro" id="IPR004619">
    <property type="entry name" value="Type_III_PanK"/>
</dbReference>
<comment type="caution">
    <text evidence="17">The sequence shown here is derived from an EMBL/GenBank/DDBJ whole genome shotgun (WGS) entry which is preliminary data.</text>
</comment>